<organism evidence="7 8">
    <name type="scientific">Striga hermonthica</name>
    <name type="common">Purple witchweed</name>
    <name type="synonym">Buchnera hermonthica</name>
    <dbReference type="NCBI Taxonomy" id="68872"/>
    <lineage>
        <taxon>Eukaryota</taxon>
        <taxon>Viridiplantae</taxon>
        <taxon>Streptophyta</taxon>
        <taxon>Embryophyta</taxon>
        <taxon>Tracheophyta</taxon>
        <taxon>Spermatophyta</taxon>
        <taxon>Magnoliopsida</taxon>
        <taxon>eudicotyledons</taxon>
        <taxon>Gunneridae</taxon>
        <taxon>Pentapetalae</taxon>
        <taxon>asterids</taxon>
        <taxon>lamiids</taxon>
        <taxon>Lamiales</taxon>
        <taxon>Orobanchaceae</taxon>
        <taxon>Buchnereae</taxon>
        <taxon>Striga</taxon>
    </lineage>
</organism>
<dbReference type="GO" id="GO:0032958">
    <property type="term" value="P:inositol phosphate biosynthetic process"/>
    <property type="evidence" value="ECO:0007669"/>
    <property type="project" value="TreeGrafter"/>
</dbReference>
<gene>
    <name evidence="7" type="ORF">SHERM_19618</name>
</gene>
<comment type="domain">
    <text evidence="6">The EXKPK motif is conserved in inositol-pentakisphosphate 2-kinases of both family 1 and 2.</text>
</comment>
<name>A0A9N7N1E3_STRHE</name>
<keyword evidence="5 6" id="KW-0067">ATP-binding</keyword>
<proteinExistence type="predicted"/>
<dbReference type="PANTHER" id="PTHR14456">
    <property type="entry name" value="INOSITOL POLYPHOSPHATE KINASE 1"/>
    <property type="match status" value="1"/>
</dbReference>
<protein>
    <recommendedName>
        <fullName evidence="1 6">Inositol-pentakisphosphate 2-kinase</fullName>
        <ecNumber evidence="1 6">2.7.1.158</ecNumber>
    </recommendedName>
</protein>
<reference evidence="7" key="1">
    <citation type="submission" date="2019-12" db="EMBL/GenBank/DDBJ databases">
        <authorList>
            <person name="Scholes J."/>
        </authorList>
    </citation>
    <scope>NUCLEOTIDE SEQUENCE</scope>
</reference>
<dbReference type="EC" id="2.7.1.158" evidence="1 6"/>
<keyword evidence="3 6" id="KW-0547">Nucleotide-binding</keyword>
<comment type="catalytic activity">
    <reaction evidence="6">
        <text>1D-myo-inositol 1,3,4,5,6-pentakisphosphate + ATP = 1D-myo-inositol hexakisphosphate + ADP + H(+)</text>
        <dbReference type="Rhea" id="RHEA:20313"/>
        <dbReference type="ChEBI" id="CHEBI:15378"/>
        <dbReference type="ChEBI" id="CHEBI:30616"/>
        <dbReference type="ChEBI" id="CHEBI:57733"/>
        <dbReference type="ChEBI" id="CHEBI:58130"/>
        <dbReference type="ChEBI" id="CHEBI:456216"/>
        <dbReference type="EC" id="2.7.1.158"/>
    </reaction>
</comment>
<evidence type="ECO:0000256" key="6">
    <source>
        <dbReference type="RuleBase" id="RU364126"/>
    </source>
</evidence>
<sequence>MNNLLDASQSPSYVVERAFQDGIKHVIVAKDGMHTKHFVELVAETVVKSGLLNELLQVQKLDAFDVVSKPCMGEKLKVVSDYLISATGKDLSLMISFRTRRNSDPASHHVVFLESTNQAFDYKASLIDLDMKPLKKMKHYYELDQ</sequence>
<dbReference type="PANTHER" id="PTHR14456:SF2">
    <property type="entry name" value="INOSITOL-PENTAKISPHOSPHATE 2-KINASE"/>
    <property type="match status" value="1"/>
</dbReference>
<dbReference type="GO" id="GO:0035299">
    <property type="term" value="F:inositol-1,3,4,5,6-pentakisphosphate 2-kinase activity"/>
    <property type="evidence" value="ECO:0007669"/>
    <property type="project" value="UniProtKB-EC"/>
</dbReference>
<dbReference type="EMBL" id="CACSLK010021934">
    <property type="protein sequence ID" value="CAA0822003.1"/>
    <property type="molecule type" value="Genomic_DNA"/>
</dbReference>
<evidence type="ECO:0000256" key="2">
    <source>
        <dbReference type="ARBA" id="ARBA00022679"/>
    </source>
</evidence>
<accession>A0A9N7N1E3</accession>
<evidence type="ECO:0000256" key="5">
    <source>
        <dbReference type="ARBA" id="ARBA00022840"/>
    </source>
</evidence>
<comment type="function">
    <text evidence="6">Phosphorylates Ins(1,3,4,5,6)P5 at position 2 to form Ins(1,2,3,4,5,6)P6 (InsP6 or phytate).</text>
</comment>
<evidence type="ECO:0000313" key="8">
    <source>
        <dbReference type="Proteomes" id="UP001153555"/>
    </source>
</evidence>
<dbReference type="Pfam" id="PF06090">
    <property type="entry name" value="Ins_P5_2-kin"/>
    <property type="match status" value="1"/>
</dbReference>
<dbReference type="GO" id="GO:0005634">
    <property type="term" value="C:nucleus"/>
    <property type="evidence" value="ECO:0007669"/>
    <property type="project" value="TreeGrafter"/>
</dbReference>
<keyword evidence="4 6" id="KW-0418">Kinase</keyword>
<keyword evidence="2 6" id="KW-0808">Transferase</keyword>
<dbReference type="InterPro" id="IPR009286">
    <property type="entry name" value="Ins_P5_2-kin"/>
</dbReference>
<comment type="caution">
    <text evidence="7">The sequence shown here is derived from an EMBL/GenBank/DDBJ whole genome shotgun (WGS) entry which is preliminary data.</text>
</comment>
<keyword evidence="8" id="KW-1185">Reference proteome</keyword>
<dbReference type="Proteomes" id="UP001153555">
    <property type="component" value="Unassembled WGS sequence"/>
</dbReference>
<evidence type="ECO:0000256" key="4">
    <source>
        <dbReference type="ARBA" id="ARBA00022777"/>
    </source>
</evidence>
<evidence type="ECO:0000256" key="1">
    <source>
        <dbReference type="ARBA" id="ARBA00012023"/>
    </source>
</evidence>
<evidence type="ECO:0000256" key="3">
    <source>
        <dbReference type="ARBA" id="ARBA00022741"/>
    </source>
</evidence>
<evidence type="ECO:0000313" key="7">
    <source>
        <dbReference type="EMBL" id="CAA0822003.1"/>
    </source>
</evidence>
<dbReference type="GO" id="GO:0005524">
    <property type="term" value="F:ATP binding"/>
    <property type="evidence" value="ECO:0007669"/>
    <property type="project" value="UniProtKB-KW"/>
</dbReference>
<dbReference type="OrthoDB" id="1740466at2759"/>
<dbReference type="AlphaFoldDB" id="A0A9N7N1E3"/>